<dbReference type="Proteomes" id="UP001154282">
    <property type="component" value="Unassembled WGS sequence"/>
</dbReference>
<dbReference type="AlphaFoldDB" id="A0AAV0LMW0"/>
<proteinExistence type="predicted"/>
<feature type="transmembrane region" description="Helical" evidence="1">
    <location>
        <begin position="106"/>
        <end position="124"/>
    </location>
</feature>
<dbReference type="EMBL" id="CAMGYJ010000006">
    <property type="protein sequence ID" value="CAI0434428.1"/>
    <property type="molecule type" value="Genomic_DNA"/>
</dbReference>
<accession>A0AAV0LMW0</accession>
<protein>
    <recommendedName>
        <fullName evidence="2">Aminotransferase-like plant mobile domain-containing protein</fullName>
    </recommendedName>
</protein>
<evidence type="ECO:0000256" key="1">
    <source>
        <dbReference type="SAM" id="Phobius"/>
    </source>
</evidence>
<evidence type="ECO:0000313" key="3">
    <source>
        <dbReference type="EMBL" id="CAI0434428.1"/>
    </source>
</evidence>
<dbReference type="Pfam" id="PF10536">
    <property type="entry name" value="PMD"/>
    <property type="match status" value="1"/>
</dbReference>
<keyword evidence="1" id="KW-0812">Transmembrane</keyword>
<evidence type="ECO:0000313" key="4">
    <source>
        <dbReference type="Proteomes" id="UP001154282"/>
    </source>
</evidence>
<evidence type="ECO:0000259" key="2">
    <source>
        <dbReference type="Pfam" id="PF10536"/>
    </source>
</evidence>
<reference evidence="3" key="1">
    <citation type="submission" date="2022-08" db="EMBL/GenBank/DDBJ databases">
        <authorList>
            <person name="Gutierrez-Valencia J."/>
        </authorList>
    </citation>
    <scope>NUCLEOTIDE SEQUENCE</scope>
</reference>
<organism evidence="3 4">
    <name type="scientific">Linum tenue</name>
    <dbReference type="NCBI Taxonomy" id="586396"/>
    <lineage>
        <taxon>Eukaryota</taxon>
        <taxon>Viridiplantae</taxon>
        <taxon>Streptophyta</taxon>
        <taxon>Embryophyta</taxon>
        <taxon>Tracheophyta</taxon>
        <taxon>Spermatophyta</taxon>
        <taxon>Magnoliopsida</taxon>
        <taxon>eudicotyledons</taxon>
        <taxon>Gunneridae</taxon>
        <taxon>Pentapetalae</taxon>
        <taxon>rosids</taxon>
        <taxon>fabids</taxon>
        <taxon>Malpighiales</taxon>
        <taxon>Linaceae</taxon>
        <taxon>Linum</taxon>
    </lineage>
</organism>
<feature type="domain" description="Aminotransferase-like plant mobile" evidence="2">
    <location>
        <begin position="54"/>
        <end position="123"/>
    </location>
</feature>
<keyword evidence="1" id="KW-1133">Transmembrane helix</keyword>
<dbReference type="InterPro" id="IPR019557">
    <property type="entry name" value="AminoTfrase-like_pln_mobile"/>
</dbReference>
<keyword evidence="4" id="KW-1185">Reference proteome</keyword>
<comment type="caution">
    <text evidence="3">The sequence shown here is derived from an EMBL/GenBank/DDBJ whole genome shotgun (WGS) entry which is preliminary data.</text>
</comment>
<gene>
    <name evidence="3" type="ORF">LITE_LOCUS24274</name>
</gene>
<sequence>MVVDPRQLEKWSLEADIRALLGLESDDLVHGEQVGEVASLSRWYRGFGLLGVAALTHLQQSGPPAREPQCYLLLLLGSTLFVDKSKDCVSAVINLFVKRPDMLGEYAWGAGALAYLYMQLGIAFRRRLREWRVV</sequence>
<keyword evidence="1" id="KW-0472">Membrane</keyword>
<name>A0AAV0LMW0_9ROSI</name>